<accession>A0A0C3ND90</accession>
<dbReference type="RefSeq" id="WP_041502102.1">
    <property type="nucleotide sequence ID" value="NZ_JPIT01000007.1"/>
</dbReference>
<dbReference type="GO" id="GO:0016787">
    <property type="term" value="F:hydrolase activity"/>
    <property type="evidence" value="ECO:0007669"/>
    <property type="project" value="UniProtKB-KW"/>
</dbReference>
<dbReference type="InterPro" id="IPR006674">
    <property type="entry name" value="HD_domain"/>
</dbReference>
<dbReference type="SMART" id="SM00471">
    <property type="entry name" value="HDc"/>
    <property type="match status" value="1"/>
</dbReference>
<dbReference type="EMBL" id="JPIT01000007">
    <property type="protein sequence ID" value="KIO47278.1"/>
    <property type="molecule type" value="Genomic_DNA"/>
</dbReference>
<protein>
    <submittedName>
        <fullName evidence="2">Phosphohydrolase</fullName>
    </submittedName>
</protein>
<evidence type="ECO:0000313" key="3">
    <source>
        <dbReference type="EMBL" id="KIO47278.1"/>
    </source>
</evidence>
<reference evidence="2 5" key="1">
    <citation type="submission" date="2014-07" db="EMBL/GenBank/DDBJ databases">
        <title>Porphyromonadaceae bacterium OUH 308042 = ATCC BAA-2681 = DSM 28342 draft genome.</title>
        <authorList>
            <person name="Sydenham T.V."/>
            <person name="Hasman H."/>
            <person name="Justensen U.S."/>
        </authorList>
    </citation>
    <scope>NUCLEOTIDE SEQUENCE [LARGE SCALE GENOMIC DNA]</scope>
    <source>
        <strain evidence="2 5">OUH 308042</strain>
    </source>
</reference>
<keyword evidence="5" id="KW-1185">Reference proteome</keyword>
<evidence type="ECO:0000313" key="2">
    <source>
        <dbReference type="EMBL" id="KIO44062.1"/>
    </source>
</evidence>
<dbReference type="AlphaFoldDB" id="A0A0C3ND90"/>
<evidence type="ECO:0000313" key="5">
    <source>
        <dbReference type="Proteomes" id="UP000031980"/>
    </source>
</evidence>
<dbReference type="Proteomes" id="UP000031980">
    <property type="component" value="Unassembled WGS sequence"/>
</dbReference>
<dbReference type="Gene3D" id="1.10.3210.10">
    <property type="entry name" value="Hypothetical protein af1432"/>
    <property type="match status" value="1"/>
</dbReference>
<organism evidence="2 5">
    <name type="scientific">Sanguibacteroides justesenii</name>
    <dbReference type="NCBI Taxonomy" id="1547597"/>
    <lineage>
        <taxon>Bacteria</taxon>
        <taxon>Pseudomonadati</taxon>
        <taxon>Bacteroidota</taxon>
        <taxon>Bacteroidia</taxon>
        <taxon>Bacteroidales</taxon>
        <taxon>Porphyromonadaceae</taxon>
        <taxon>Sanguibacteroides</taxon>
    </lineage>
</organism>
<dbReference type="InterPro" id="IPR003607">
    <property type="entry name" value="HD/PDEase_dom"/>
</dbReference>
<evidence type="ECO:0000313" key="4">
    <source>
        <dbReference type="Proteomes" id="UP000031937"/>
    </source>
</evidence>
<proteinExistence type="predicted"/>
<dbReference type="SUPFAM" id="SSF109604">
    <property type="entry name" value="HD-domain/PDEase-like"/>
    <property type="match status" value="1"/>
</dbReference>
<dbReference type="OrthoDB" id="247014at2"/>
<comment type="caution">
    <text evidence="2">The sequence shown here is derived from an EMBL/GenBank/DDBJ whole genome shotgun (WGS) entry which is preliminary data.</text>
</comment>
<sequence>MLVTYEDIRKDEGIKSYIAQADNVLITLGYTEHSFPHVVKAANTAEMILQTLGYPERIAELAKIAGYMHDIGNIVNRVDHAQSGAVMAFRLLDRMGMEADEIAQVISAIGNHDESTAAPVNPIAAALILGDKTDVRRSRVRNRDFANFDIHDRVNYAVEESEIYFNEDRSAVILDLTIDTKISAVMDYFEIFLGRMLLSRKAAEFLNIRFELVINGQRLL</sequence>
<evidence type="ECO:0000259" key="1">
    <source>
        <dbReference type="SMART" id="SM00471"/>
    </source>
</evidence>
<feature type="domain" description="HD/PDEase" evidence="1">
    <location>
        <begin position="30"/>
        <end position="145"/>
    </location>
</feature>
<dbReference type="Pfam" id="PF01966">
    <property type="entry name" value="HD"/>
    <property type="match status" value="1"/>
</dbReference>
<dbReference type="EMBL" id="JPIU01000040">
    <property type="protein sequence ID" value="KIO44062.1"/>
    <property type="molecule type" value="Genomic_DNA"/>
</dbReference>
<name>A0A0C3ND90_9PORP</name>
<gene>
    <name evidence="2" type="ORF">BA92_11830</name>
    <name evidence="3" type="ORF">IE90_01420</name>
</gene>
<dbReference type="CDD" id="cd00077">
    <property type="entry name" value="HDc"/>
    <property type="match status" value="1"/>
</dbReference>
<reference evidence="3 4" key="2">
    <citation type="submission" date="2014-07" db="EMBL/GenBank/DDBJ databases">
        <title>Porphyromonadaceae bacterium OUH 334697 = ATCC BAA-2682 = DSM 28341 draft genome.</title>
        <authorList>
            <person name="Sydenham T.V."/>
            <person name="Hasman H."/>
            <person name="Justesen U.S."/>
        </authorList>
    </citation>
    <scope>NUCLEOTIDE SEQUENCE [LARGE SCALE GENOMIC DNA]</scope>
    <source>
        <strain evidence="3 4">OUH 334697</strain>
    </source>
</reference>
<keyword evidence="2" id="KW-0378">Hydrolase</keyword>
<dbReference type="Proteomes" id="UP000031937">
    <property type="component" value="Unassembled WGS sequence"/>
</dbReference>